<keyword evidence="1" id="KW-0677">Repeat</keyword>
<evidence type="ECO:0000313" key="6">
    <source>
        <dbReference type="Proteomes" id="UP001642409"/>
    </source>
</evidence>
<evidence type="ECO:0000256" key="2">
    <source>
        <dbReference type="ARBA" id="ARBA00023216"/>
    </source>
</evidence>
<dbReference type="InterPro" id="IPR037104">
    <property type="entry name" value="Annexin_sf"/>
</dbReference>
<name>A0AA86QEV3_9EUKA</name>
<dbReference type="GO" id="GO:0005509">
    <property type="term" value="F:calcium ion binding"/>
    <property type="evidence" value="ECO:0007669"/>
    <property type="project" value="InterPro"/>
</dbReference>
<gene>
    <name evidence="4" type="ORF">HINF_LOCUS22885</name>
    <name evidence="3" type="ORF">HINF_LOCUS41363</name>
    <name evidence="5" type="ORF">HINF_LOCUS42522</name>
</gene>
<dbReference type="EMBL" id="CAXDID020000174">
    <property type="protein sequence ID" value="CAL6048093.1"/>
    <property type="molecule type" value="Genomic_DNA"/>
</dbReference>
<proteinExistence type="predicted"/>
<comment type="caution">
    <text evidence="3">The sequence shown here is derived from an EMBL/GenBank/DDBJ whole genome shotgun (WGS) entry which is preliminary data.</text>
</comment>
<dbReference type="Pfam" id="PF00191">
    <property type="entry name" value="Annexin"/>
    <property type="match status" value="1"/>
</dbReference>
<dbReference type="GO" id="GO:0005544">
    <property type="term" value="F:calcium-dependent phospholipid binding"/>
    <property type="evidence" value="ECO:0007669"/>
    <property type="project" value="InterPro"/>
</dbReference>
<organism evidence="3">
    <name type="scientific">Hexamita inflata</name>
    <dbReference type="NCBI Taxonomy" id="28002"/>
    <lineage>
        <taxon>Eukaryota</taxon>
        <taxon>Metamonada</taxon>
        <taxon>Diplomonadida</taxon>
        <taxon>Hexamitidae</taxon>
        <taxon>Hexamitinae</taxon>
        <taxon>Hexamita</taxon>
    </lineage>
</organism>
<sequence length="245" mass="27986">MDANQIHDVVEQIIAILASKGPIDKIELLFQKLSHANILKVSRMYTALTGSLLDEELQLIYRKDPPKQLISLLMPMDILLSTQIRKSVEGAGTDESSLILLVMLSSPAQRDQVKLTYQNLYNVSVYDDICGDISNSPWEQVIKKQFEPSYSQFDPNSPVTGRNLLHALLQPDDKFTSIQDKIDPQEIKKMKEPTRTVFSLSFLRNNFEKKIQIAEEYSKSLQNGLVKYKDRAELIINAFKRDLDL</sequence>
<protein>
    <submittedName>
        <fullName evidence="3">Annexin 2</fullName>
    </submittedName>
    <submittedName>
        <fullName evidence="4">Annexin_2</fullName>
    </submittedName>
</protein>
<dbReference type="EMBL" id="CAXDID020000064">
    <property type="protein sequence ID" value="CAL6011565.1"/>
    <property type="molecule type" value="Genomic_DNA"/>
</dbReference>
<keyword evidence="2" id="KW-0041">Annexin</keyword>
<reference evidence="4 6" key="2">
    <citation type="submission" date="2024-07" db="EMBL/GenBank/DDBJ databases">
        <authorList>
            <person name="Akdeniz Z."/>
        </authorList>
    </citation>
    <scope>NUCLEOTIDE SEQUENCE [LARGE SCALE GENOMIC DNA]</scope>
</reference>
<dbReference type="Gene3D" id="1.10.220.10">
    <property type="entry name" value="Annexin"/>
    <property type="match status" value="1"/>
</dbReference>
<dbReference type="AlphaFoldDB" id="A0AA86QEV3"/>
<evidence type="ECO:0000313" key="4">
    <source>
        <dbReference type="EMBL" id="CAL6011565.1"/>
    </source>
</evidence>
<dbReference type="SUPFAM" id="SSF47874">
    <property type="entry name" value="Annexin"/>
    <property type="match status" value="1"/>
</dbReference>
<evidence type="ECO:0000256" key="1">
    <source>
        <dbReference type="ARBA" id="ARBA00022737"/>
    </source>
</evidence>
<evidence type="ECO:0000313" key="5">
    <source>
        <dbReference type="EMBL" id="CAL6048093.1"/>
    </source>
</evidence>
<keyword evidence="6" id="KW-1185">Reference proteome</keyword>
<dbReference type="InterPro" id="IPR018502">
    <property type="entry name" value="Annexin_repeat"/>
</dbReference>
<reference evidence="3" key="1">
    <citation type="submission" date="2023-06" db="EMBL/GenBank/DDBJ databases">
        <authorList>
            <person name="Kurt Z."/>
        </authorList>
    </citation>
    <scope>NUCLEOTIDE SEQUENCE</scope>
</reference>
<accession>A0AA86QEV3</accession>
<evidence type="ECO:0000313" key="3">
    <source>
        <dbReference type="EMBL" id="CAI9953718.1"/>
    </source>
</evidence>
<dbReference type="EMBL" id="CATOUU010000841">
    <property type="protein sequence ID" value="CAI9953718.1"/>
    <property type="molecule type" value="Genomic_DNA"/>
</dbReference>
<dbReference type="Proteomes" id="UP001642409">
    <property type="component" value="Unassembled WGS sequence"/>
</dbReference>